<name>A0A6A6RNZ6_9PLEO</name>
<organism evidence="2 3">
    <name type="scientific">Massarina eburnea CBS 473.64</name>
    <dbReference type="NCBI Taxonomy" id="1395130"/>
    <lineage>
        <taxon>Eukaryota</taxon>
        <taxon>Fungi</taxon>
        <taxon>Dikarya</taxon>
        <taxon>Ascomycota</taxon>
        <taxon>Pezizomycotina</taxon>
        <taxon>Dothideomycetes</taxon>
        <taxon>Pleosporomycetidae</taxon>
        <taxon>Pleosporales</taxon>
        <taxon>Massarineae</taxon>
        <taxon>Massarinaceae</taxon>
        <taxon>Massarina</taxon>
    </lineage>
</organism>
<protein>
    <submittedName>
        <fullName evidence="2">Uncharacterized protein</fullName>
    </submittedName>
</protein>
<keyword evidence="3" id="KW-1185">Reference proteome</keyword>
<dbReference type="Proteomes" id="UP000799753">
    <property type="component" value="Unassembled WGS sequence"/>
</dbReference>
<feature type="compositionally biased region" description="Basic residues" evidence="1">
    <location>
        <begin position="1"/>
        <end position="15"/>
    </location>
</feature>
<dbReference type="AlphaFoldDB" id="A0A6A6RNZ6"/>
<accession>A0A6A6RNZ6</accession>
<feature type="region of interest" description="Disordered" evidence="1">
    <location>
        <begin position="1"/>
        <end position="63"/>
    </location>
</feature>
<dbReference type="EMBL" id="MU006794">
    <property type="protein sequence ID" value="KAF2637269.1"/>
    <property type="molecule type" value="Genomic_DNA"/>
</dbReference>
<evidence type="ECO:0000313" key="2">
    <source>
        <dbReference type="EMBL" id="KAF2637269.1"/>
    </source>
</evidence>
<feature type="compositionally biased region" description="Polar residues" evidence="1">
    <location>
        <begin position="46"/>
        <end position="58"/>
    </location>
</feature>
<sequence>MPPQKKPREKPHHSKASSQPPPEPVKSGDLCASYPHPQDPQHRRSSYASQPLRTAGRTTTKHAVRLPKRHGMTYRCVPLAVYKNLRSSLLTGSPKGFPSPESGGRAKTEMRYACGQCLGMWRWGIWTTCGRGKLGGRHVTTFSFLHHPLLCSPVSLYLLLAVASIHVITISQSSPPVKSFLSIQCHFSLYQYPYFPRVFLPLYIRGSGRKNTSTRTTKSPHTIQRALPSPSIRQRKKEKSHPIRLYQVFPKPSPQEICIVVIGLFEL</sequence>
<reference evidence="2" key="1">
    <citation type="journal article" date="2020" name="Stud. Mycol.">
        <title>101 Dothideomycetes genomes: a test case for predicting lifestyles and emergence of pathogens.</title>
        <authorList>
            <person name="Haridas S."/>
            <person name="Albert R."/>
            <person name="Binder M."/>
            <person name="Bloem J."/>
            <person name="Labutti K."/>
            <person name="Salamov A."/>
            <person name="Andreopoulos B."/>
            <person name="Baker S."/>
            <person name="Barry K."/>
            <person name="Bills G."/>
            <person name="Bluhm B."/>
            <person name="Cannon C."/>
            <person name="Castanera R."/>
            <person name="Culley D."/>
            <person name="Daum C."/>
            <person name="Ezra D."/>
            <person name="Gonzalez J."/>
            <person name="Henrissat B."/>
            <person name="Kuo A."/>
            <person name="Liang C."/>
            <person name="Lipzen A."/>
            <person name="Lutzoni F."/>
            <person name="Magnuson J."/>
            <person name="Mondo S."/>
            <person name="Nolan M."/>
            <person name="Ohm R."/>
            <person name="Pangilinan J."/>
            <person name="Park H.-J."/>
            <person name="Ramirez L."/>
            <person name="Alfaro M."/>
            <person name="Sun H."/>
            <person name="Tritt A."/>
            <person name="Yoshinaga Y."/>
            <person name="Zwiers L.-H."/>
            <person name="Turgeon B."/>
            <person name="Goodwin S."/>
            <person name="Spatafora J."/>
            <person name="Crous P."/>
            <person name="Grigoriev I."/>
        </authorList>
    </citation>
    <scope>NUCLEOTIDE SEQUENCE</scope>
    <source>
        <strain evidence="2">CBS 473.64</strain>
    </source>
</reference>
<feature type="region of interest" description="Disordered" evidence="1">
    <location>
        <begin position="210"/>
        <end position="239"/>
    </location>
</feature>
<proteinExistence type="predicted"/>
<gene>
    <name evidence="2" type="ORF">P280DRAFT_113712</name>
</gene>
<evidence type="ECO:0000256" key="1">
    <source>
        <dbReference type="SAM" id="MobiDB-lite"/>
    </source>
</evidence>
<evidence type="ECO:0000313" key="3">
    <source>
        <dbReference type="Proteomes" id="UP000799753"/>
    </source>
</evidence>
<feature type="compositionally biased region" description="Polar residues" evidence="1">
    <location>
        <begin position="210"/>
        <end position="222"/>
    </location>
</feature>